<sequence length="2720" mass="306440">MEEIAIVGIACRFPGGQDIDEFWEVLKNGEDHVLDIPKERWNVDIIDIPDLDDEWKNQASKSGLIQDYDKWDNKLFGISDSEAGWMDPQQCLALEVTYSALEDGGFTREKIKGTNTGVYIGCMNKDLSLGLNESLHEFNNFLVTGMSSSIISNRLSYFFDIRGPSLTIDTACSSALVAIHLGCQAIRSGDCSMAICGGVNSLITPINYIPLIKAGMTSKTGKSHTFSKDADGYARGEGCGMVVLKSLKQAKKDGDKIWAVIMSGCNQDGKENTPITAPSGKQQIELMKRLYSLYGISPADIQYIESHGTGTPIGDPTETNALAEFFSPFLSKDRKIPIGSVKTNIGHLESSAGTAGLIKILLMMKHAKIVPSLHYSKENGNPNIDFDSIPLEVATDIRIWKKRNDGTRISCINSFGFGGTNSHAIIKQLAQTVSIKDDSTCKPITADFIIAISAASQEALTYTIKHYIQKIKTESYNIQELSFTSLMKRSHYRYKLAVVTHSTNDLEEQLTSVDITAEEISKKIKPVQLIFLFCGVGTVWVGMCQGFLMKSKIFRDTVMKIDNELIKYTKISILGTLKNPSSTFLRDPFLGPVAIFTCQMGILDMWRDKGVTPDLIIGQSVGEVAAAYASGCLTLSEAVKITYYRSFLSSKAAGGKMLIVGHVNTEKLEEICSTYGNKLAIAVYSSKETCVVSGDENSINDLKEIMSSNSEYSSVLLKELDVTCAYHSYHMTDASKQLKSELKNLHGKTPEVPIISTVSGQQINGPEMGSAYWSSNLLKPVLLRQAISKAINPNKNNIFIEIGPKPILRAHLKKITDDTAMAIPSSNNPDEHKTFMKAISELYMHNIFLKLDKLCTLQQCFNDIPRYQFHRSGMLLISNNVRASLQANVSKGSTHPFVTKQPLSDGFKVTLSKEKTSYIYDHVLDKQHIVPGAIHAEIGLAVSKRHSTYPLTETSIGLHFMKPIGVGQNFPVELEVDVSTKKCTFDIKRKKQIICKGRYFKTKTSDLVQVNIDEIKQVCPIHVSEKLFYDTLRDLGFEYGQMLSIIGESWRSDSEYFAEMKVPDEVASEMQTMHLHPCIVDGILQTLSLLWISTLEKYEKIAADVSRPIPIKIGALTVRKLPRKKMFVYGKLTESTIQHTFLNILLLTENGEVVATIENYEVKNIAPGVNISSISDKTYEIRWLPVQVENLERAKEFLENTLFVFLTSASYEKSKSMFVDSTNLAVLLDVATDKVFDSNELLQQLQTALDGKHMKWNSISYIVYFPGFNHFTYNLDTNTIYHCIKVSCLVLLNMLQKFVAESIDIPIYVITENTQPHCGGQEGVLYNVTGSELWGMCRCLVRERTYSNLKLVDLTDAVNITLLPLIVMNSGKDGQLRYTPEFQCSGGIIYMNQIVRLSDDSYGHRINRYNQYQQLELRSNDFKNMESLFFVEKNTNMMFDETKHELMEIEKAVIIPRMSPVTTTMAIEDPDPWKYTREDGHSVIATEYSGKIISRNKTNSHSINCLHSSRIYPAKSDSQNMSFVSCFPNTISNTVFVPKSCLIPRVAFNNHYRSGLMHECILYLSILEVLKQKSPMGIIYDKSICIDISILTSILNAAKYKVVFCLDVFDFLEKCSFDGHCQIVLFVDKMTCLAKCTTKLCVVASRIIALSQFIDKAKERALRQRLADIDICIINYDEILSEPRLGKLVKALKILLSKNCIKSLPAEHEKKSIVNFDCSYHDENATNALDVAVKIDKDRIFHRSAGYLITGGLSGLGWEIVNLIARMGGGCIAIIARSTLTEEKRSEIQSLKEQHGCNIISLKGDVADYESLKQALDIYKADFPSHPLKGVFHGAAVVDDAIIVHMTDTKFEKVLKPKVLGTLNLHNLTRDMNLDYFVMHSSITSVFGNTGQTNYGAGNAFMDTFAFYRRSMDLCGQTINWGALHLGILTASEHVERYLNSQGYQSLNPEEIMECLIHTLCKNFTQIVYGIFEWETIIRLSPDMIHLTSKLQPLLAEINLIDIFTSKPSHHHIDIDVDEILKLPEEKRYGKIVEALRMIVADAFAIELLGTDEKNLFVDLGIDSMKAMSLINNIYIYLSCKIPVVAVLDPDANIDKIAEIIVQEFAVSFDECGMVPVDKILDMKNYFRERCIDLNFIEKEMYECQTRNPNNYNYLQVKVAILNESIDFNTIQHAFLKLEAVYEFVDSIYIQDGESTVRIARDIVFQEQEFETTNKALVHAIETMQPEHEIDRRFRDARFPKDPGVKLTKKSVVFEGRILKIVLDKTEECSYMVILCDRILFDQKSALQLTMEFLSLFENDTVSADNHIHDNTTARELDGTFERFKDELDSFWPSVLSHNIKPIVISDQITDTRSDIDITVTTSQCTLKTSISVREFLQKNRISIQEFFITIYQIFLHLASDNEVVSVASYVDIRPFIERNNICGGLENCVPFIAQFQNDNQEVSSFLRQNVDVIRKSTQLGLMSPKYMEDMFTNTLGSVNAFMHGVALDQTVFDDHLPKSKLKLNSIINFESRFFTKLHIQDRGSDQPIMLNLHVNPKFVQMATSTKILEGLQKITEAIIAVENVTIRQIKSKFPALSNHPPNGTENGLTVAIVERGHAQQSIEYKNNNILYEGMFQKETSYGWDHPVLLRIKDSGIDKKILQWNAGRRTKEVPAMSIRSAKCSWLNGMAVVVIQTNTRQYNFKTSDKDEAESLWKCMEQIKNDDRSPDSLQSSSHQLVD</sequence>
<dbReference type="InterPro" id="IPR016039">
    <property type="entry name" value="Thiolase-like"/>
</dbReference>
<protein>
    <submittedName>
        <fullName evidence="8">Highly reducing polyketide synthase NEC1</fullName>
    </submittedName>
</protein>
<dbReference type="PROSITE" id="PS52019">
    <property type="entry name" value="PKS_MFAS_DH"/>
    <property type="match status" value="1"/>
</dbReference>
<dbReference type="InterPro" id="IPR014043">
    <property type="entry name" value="Acyl_transferase_dom"/>
</dbReference>
<feature type="active site" description="Proton acceptor; for dehydratase activity" evidence="4">
    <location>
        <position position="922"/>
    </location>
</feature>
<dbReference type="InterPro" id="IPR049900">
    <property type="entry name" value="PKS_mFAS_DH"/>
</dbReference>
<dbReference type="UniPathway" id="UPA00094"/>
<dbReference type="InterPro" id="IPR009081">
    <property type="entry name" value="PP-bd_ACP"/>
</dbReference>
<dbReference type="Proteomes" id="UP000507470">
    <property type="component" value="Unassembled WGS sequence"/>
</dbReference>
<dbReference type="CDD" id="cd00833">
    <property type="entry name" value="PKS"/>
    <property type="match status" value="1"/>
</dbReference>
<evidence type="ECO:0000256" key="2">
    <source>
        <dbReference type="ARBA" id="ARBA00022553"/>
    </source>
</evidence>
<reference evidence="8 9" key="1">
    <citation type="submission" date="2020-06" db="EMBL/GenBank/DDBJ databases">
        <authorList>
            <person name="Li R."/>
            <person name="Bekaert M."/>
        </authorList>
    </citation>
    <scope>NUCLEOTIDE SEQUENCE [LARGE SCALE GENOMIC DNA]</scope>
    <source>
        <strain evidence="9">wild</strain>
    </source>
</reference>
<evidence type="ECO:0000256" key="1">
    <source>
        <dbReference type="ARBA" id="ARBA00022450"/>
    </source>
</evidence>
<dbReference type="InterPro" id="IPR036736">
    <property type="entry name" value="ACP-like_sf"/>
</dbReference>
<dbReference type="InterPro" id="IPR023213">
    <property type="entry name" value="CAT-like_dom_sf"/>
</dbReference>
<dbReference type="InterPro" id="IPR050091">
    <property type="entry name" value="PKS_NRPS_Biosynth_Enz"/>
</dbReference>
<dbReference type="InterPro" id="IPR020841">
    <property type="entry name" value="PKS_Beta-ketoAc_synthase_dom"/>
</dbReference>
<dbReference type="InterPro" id="IPR049551">
    <property type="entry name" value="PKS_DH_C"/>
</dbReference>
<dbReference type="InterPro" id="IPR036291">
    <property type="entry name" value="NAD(P)-bd_dom_sf"/>
</dbReference>
<dbReference type="Gene3D" id="3.30.559.30">
    <property type="entry name" value="Nonribosomal peptide synthetase, condensation domain"/>
    <property type="match status" value="1"/>
</dbReference>
<name>A0A6J8E4X7_MYTCO</name>
<feature type="region of interest" description="C-terminal hotdog fold" evidence="4">
    <location>
        <begin position="1020"/>
        <end position="1171"/>
    </location>
</feature>
<dbReference type="SUPFAM" id="SSF51735">
    <property type="entry name" value="NAD(P)-binding Rossmann-fold domains"/>
    <property type="match status" value="2"/>
</dbReference>
<dbReference type="InterPro" id="IPR057326">
    <property type="entry name" value="KR_dom"/>
</dbReference>
<dbReference type="Gene3D" id="3.30.559.10">
    <property type="entry name" value="Chloramphenicol acetyltransferase-like domain"/>
    <property type="match status" value="1"/>
</dbReference>
<feature type="active site" description="Proton donor; for dehydratase activity" evidence="4">
    <location>
        <position position="1081"/>
    </location>
</feature>
<dbReference type="Gene3D" id="3.30.70.3290">
    <property type="match status" value="1"/>
</dbReference>
<dbReference type="InterPro" id="IPR014031">
    <property type="entry name" value="Ketoacyl_synth_C"/>
</dbReference>
<dbReference type="SUPFAM" id="SSF47336">
    <property type="entry name" value="ACP-like"/>
    <property type="match status" value="1"/>
</dbReference>
<feature type="region of interest" description="N-terminal hotdog fold" evidence="4">
    <location>
        <begin position="882"/>
        <end position="1006"/>
    </location>
</feature>
<evidence type="ECO:0000313" key="9">
    <source>
        <dbReference type="Proteomes" id="UP000507470"/>
    </source>
</evidence>
<dbReference type="GO" id="GO:0004315">
    <property type="term" value="F:3-oxoacyl-[acyl-carrier-protein] synthase activity"/>
    <property type="evidence" value="ECO:0007669"/>
    <property type="project" value="InterPro"/>
</dbReference>
<dbReference type="Pfam" id="PF00698">
    <property type="entry name" value="Acyl_transf_1"/>
    <property type="match status" value="1"/>
</dbReference>
<evidence type="ECO:0000256" key="4">
    <source>
        <dbReference type="PROSITE-ProRule" id="PRU01363"/>
    </source>
</evidence>
<dbReference type="InterPro" id="IPR001227">
    <property type="entry name" value="Ac_transferase_dom_sf"/>
</dbReference>
<dbReference type="InterPro" id="IPR016036">
    <property type="entry name" value="Malonyl_transacylase_ACP-bd"/>
</dbReference>
<keyword evidence="2" id="KW-0597">Phosphoprotein</keyword>
<accession>A0A6J8E4X7</accession>
<dbReference type="Pfam" id="PF00109">
    <property type="entry name" value="ketoacyl-synt"/>
    <property type="match status" value="1"/>
</dbReference>
<dbReference type="SUPFAM" id="SSF53901">
    <property type="entry name" value="Thiolase-like"/>
    <property type="match status" value="1"/>
</dbReference>
<dbReference type="InterPro" id="IPR016035">
    <property type="entry name" value="Acyl_Trfase/lysoPLipase"/>
</dbReference>
<dbReference type="InterPro" id="IPR018201">
    <property type="entry name" value="Ketoacyl_synth_AS"/>
</dbReference>
<feature type="domain" description="Ketosynthase family 3 (KS3)" evidence="6">
    <location>
        <begin position="1"/>
        <end position="428"/>
    </location>
</feature>
<dbReference type="OrthoDB" id="10050735at2759"/>
<dbReference type="PROSITE" id="PS50075">
    <property type="entry name" value="CARRIER"/>
    <property type="match status" value="1"/>
</dbReference>
<dbReference type="Pfam" id="PF14765">
    <property type="entry name" value="PS-DH"/>
    <property type="match status" value="1"/>
</dbReference>
<dbReference type="PANTHER" id="PTHR43775">
    <property type="entry name" value="FATTY ACID SYNTHASE"/>
    <property type="match status" value="1"/>
</dbReference>
<dbReference type="SUPFAM" id="SSF52151">
    <property type="entry name" value="FabD/lysophospholipase-like"/>
    <property type="match status" value="1"/>
</dbReference>
<dbReference type="InterPro" id="IPR014030">
    <property type="entry name" value="Ketoacyl_synth_N"/>
</dbReference>
<evidence type="ECO:0000313" key="8">
    <source>
        <dbReference type="EMBL" id="CAC5415530.1"/>
    </source>
</evidence>
<dbReference type="InterPro" id="IPR032821">
    <property type="entry name" value="PKS_assoc"/>
</dbReference>
<evidence type="ECO:0000256" key="3">
    <source>
        <dbReference type="ARBA" id="ARBA00022679"/>
    </source>
</evidence>
<dbReference type="Gene3D" id="3.40.50.720">
    <property type="entry name" value="NAD(P)-binding Rossmann-like Domain"/>
    <property type="match status" value="1"/>
</dbReference>
<keyword evidence="9" id="KW-1185">Reference proteome</keyword>
<organism evidence="8 9">
    <name type="scientific">Mytilus coruscus</name>
    <name type="common">Sea mussel</name>
    <dbReference type="NCBI Taxonomy" id="42192"/>
    <lineage>
        <taxon>Eukaryota</taxon>
        <taxon>Metazoa</taxon>
        <taxon>Spiralia</taxon>
        <taxon>Lophotrochozoa</taxon>
        <taxon>Mollusca</taxon>
        <taxon>Bivalvia</taxon>
        <taxon>Autobranchia</taxon>
        <taxon>Pteriomorphia</taxon>
        <taxon>Mytilida</taxon>
        <taxon>Mytiloidea</taxon>
        <taxon>Mytilidae</taxon>
        <taxon>Mytilinae</taxon>
        <taxon>Mytilus</taxon>
    </lineage>
</organism>
<dbReference type="InterPro" id="IPR013968">
    <property type="entry name" value="PKS_KR"/>
</dbReference>
<keyword evidence="3" id="KW-0808">Transferase</keyword>
<dbReference type="Gene3D" id="3.40.366.10">
    <property type="entry name" value="Malonyl-Coenzyme A Acyl Carrier Protein, domain 2"/>
    <property type="match status" value="1"/>
</dbReference>
<evidence type="ECO:0000259" key="7">
    <source>
        <dbReference type="PROSITE" id="PS52019"/>
    </source>
</evidence>
<dbReference type="SMART" id="SM00825">
    <property type="entry name" value="PKS_KS"/>
    <property type="match status" value="1"/>
</dbReference>
<dbReference type="PROSITE" id="PS00606">
    <property type="entry name" value="KS3_1"/>
    <property type="match status" value="1"/>
</dbReference>
<dbReference type="PANTHER" id="PTHR43775:SF37">
    <property type="entry name" value="SI:DKEY-61P9.11"/>
    <property type="match status" value="1"/>
</dbReference>
<dbReference type="Gene3D" id="3.40.47.10">
    <property type="match status" value="1"/>
</dbReference>
<dbReference type="SMART" id="SM00822">
    <property type="entry name" value="PKS_KR"/>
    <property type="match status" value="1"/>
</dbReference>
<evidence type="ECO:0000259" key="5">
    <source>
        <dbReference type="PROSITE" id="PS50075"/>
    </source>
</evidence>
<proteinExistence type="predicted"/>
<evidence type="ECO:0000259" key="6">
    <source>
        <dbReference type="PROSITE" id="PS52004"/>
    </source>
</evidence>
<gene>
    <name evidence="8" type="ORF">MCOR_48223</name>
</gene>
<dbReference type="Pfam" id="PF00550">
    <property type="entry name" value="PP-binding"/>
    <property type="match status" value="1"/>
</dbReference>
<dbReference type="SUPFAM" id="SSF55048">
    <property type="entry name" value="Probable ACP-binding domain of malonyl-CoA ACP transacylase"/>
    <property type="match status" value="1"/>
</dbReference>
<dbReference type="SMART" id="SM00827">
    <property type="entry name" value="PKS_AT"/>
    <property type="match status" value="1"/>
</dbReference>
<feature type="domain" description="PKS/mFAS DH" evidence="7">
    <location>
        <begin position="882"/>
        <end position="1171"/>
    </location>
</feature>
<dbReference type="GO" id="GO:0004312">
    <property type="term" value="F:fatty acid synthase activity"/>
    <property type="evidence" value="ECO:0007669"/>
    <property type="project" value="TreeGrafter"/>
</dbReference>
<dbReference type="Gene3D" id="3.10.129.110">
    <property type="entry name" value="Polyketide synthase dehydratase"/>
    <property type="match status" value="1"/>
</dbReference>
<dbReference type="PROSITE" id="PS52004">
    <property type="entry name" value="KS3_2"/>
    <property type="match status" value="1"/>
</dbReference>
<dbReference type="GO" id="GO:0006633">
    <property type="term" value="P:fatty acid biosynthetic process"/>
    <property type="evidence" value="ECO:0007669"/>
    <property type="project" value="UniProtKB-UniPathway"/>
</dbReference>
<dbReference type="Pfam" id="PF02801">
    <property type="entry name" value="Ketoacyl-synt_C"/>
    <property type="match status" value="1"/>
</dbReference>
<dbReference type="Pfam" id="PF08659">
    <property type="entry name" value="KR"/>
    <property type="match status" value="1"/>
</dbReference>
<dbReference type="Pfam" id="PF16197">
    <property type="entry name" value="KAsynt_C_assoc"/>
    <property type="match status" value="1"/>
</dbReference>
<dbReference type="InterPro" id="IPR042104">
    <property type="entry name" value="PKS_dehydratase_sf"/>
</dbReference>
<feature type="domain" description="Carrier" evidence="5">
    <location>
        <begin position="2027"/>
        <end position="2105"/>
    </location>
</feature>
<keyword evidence="1" id="KW-0596">Phosphopantetheine</keyword>
<dbReference type="EMBL" id="CACVKT020008447">
    <property type="protein sequence ID" value="CAC5415530.1"/>
    <property type="molecule type" value="Genomic_DNA"/>
</dbReference>